<organism evidence="2 3">
    <name type="scientific">Rhodothalassium salexigens DSM 2132</name>
    <dbReference type="NCBI Taxonomy" id="1188247"/>
    <lineage>
        <taxon>Bacteria</taxon>
        <taxon>Pseudomonadati</taxon>
        <taxon>Pseudomonadota</taxon>
        <taxon>Alphaproteobacteria</taxon>
        <taxon>Rhodothalassiales</taxon>
        <taxon>Rhodothalassiaceae</taxon>
        <taxon>Rhodothalassium</taxon>
    </lineage>
</organism>
<sequence>MGGIAFVGDPHGAWREIRFALESRVRLDGLDGVVIVGDMGLDRPIDEELAYLDAAGVPAYWIAGNHDFDTEAYHDFLFESRWAGRNLHGRAVTMGGVRVAGLGGIFHRRTWYPQGPDDAPTVHTRDEVVQRTRKGDRWRGGLPRKRRQHIYPEDIAALAQSQADILVAHEAPRLDPLPAPWTEQRGFYGVERAAAACGAALIVHGHHHVAYEARTPAGQAVRGLDLAECWIAPATRP</sequence>
<dbReference type="Proteomes" id="UP000295399">
    <property type="component" value="Unassembled WGS sequence"/>
</dbReference>
<dbReference type="Gene3D" id="3.60.21.10">
    <property type="match status" value="1"/>
</dbReference>
<gene>
    <name evidence="2" type="ORF">EV659_11461</name>
</gene>
<name>A0A4R2P6J7_RHOSA</name>
<dbReference type="GO" id="GO:0016787">
    <property type="term" value="F:hydrolase activity"/>
    <property type="evidence" value="ECO:0007669"/>
    <property type="project" value="InterPro"/>
</dbReference>
<dbReference type="EMBL" id="SLXO01000014">
    <property type="protein sequence ID" value="TCP30472.1"/>
    <property type="molecule type" value="Genomic_DNA"/>
</dbReference>
<keyword evidence="3" id="KW-1185">Reference proteome</keyword>
<accession>A0A4R2P6J7</accession>
<dbReference type="SUPFAM" id="SSF56300">
    <property type="entry name" value="Metallo-dependent phosphatases"/>
    <property type="match status" value="1"/>
</dbReference>
<dbReference type="Pfam" id="PF00149">
    <property type="entry name" value="Metallophos"/>
    <property type="match status" value="1"/>
</dbReference>
<dbReference type="InterPro" id="IPR004843">
    <property type="entry name" value="Calcineurin-like_PHP"/>
</dbReference>
<evidence type="ECO:0000313" key="3">
    <source>
        <dbReference type="Proteomes" id="UP000295399"/>
    </source>
</evidence>
<comment type="caution">
    <text evidence="2">The sequence shown here is derived from an EMBL/GenBank/DDBJ whole genome shotgun (WGS) entry which is preliminary data.</text>
</comment>
<dbReference type="RefSeq" id="WP_132709515.1">
    <property type="nucleotide sequence ID" value="NZ_JACIGF010000014.1"/>
</dbReference>
<dbReference type="AlphaFoldDB" id="A0A4R2P6J7"/>
<reference evidence="2 3" key="1">
    <citation type="submission" date="2019-03" db="EMBL/GenBank/DDBJ databases">
        <title>Genomic Encyclopedia of Type Strains, Phase IV (KMG-IV): sequencing the most valuable type-strain genomes for metagenomic binning, comparative biology and taxonomic classification.</title>
        <authorList>
            <person name="Goeker M."/>
        </authorList>
    </citation>
    <scope>NUCLEOTIDE SEQUENCE [LARGE SCALE GENOMIC DNA]</scope>
    <source>
        <strain evidence="2 3">DSM 2132</strain>
    </source>
</reference>
<feature type="domain" description="Calcineurin-like phosphoesterase" evidence="1">
    <location>
        <begin position="4"/>
        <end position="209"/>
    </location>
</feature>
<dbReference type="InterPro" id="IPR029052">
    <property type="entry name" value="Metallo-depent_PP-like"/>
</dbReference>
<proteinExistence type="predicted"/>
<evidence type="ECO:0000313" key="2">
    <source>
        <dbReference type="EMBL" id="TCP30472.1"/>
    </source>
</evidence>
<evidence type="ECO:0000259" key="1">
    <source>
        <dbReference type="Pfam" id="PF00149"/>
    </source>
</evidence>
<dbReference type="OrthoDB" id="7831721at2"/>
<dbReference type="InParanoid" id="A0A4R2P6J7"/>
<protein>
    <submittedName>
        <fullName evidence="2">Calcineurin-like phosphoesterase family protein</fullName>
    </submittedName>
</protein>